<organism evidence="14 15">
    <name type="scientific">Sphingobium yanoikuyae</name>
    <name type="common">Sphingomonas yanoikuyae</name>
    <dbReference type="NCBI Taxonomy" id="13690"/>
    <lineage>
        <taxon>Bacteria</taxon>
        <taxon>Pseudomonadati</taxon>
        <taxon>Pseudomonadota</taxon>
        <taxon>Alphaproteobacteria</taxon>
        <taxon>Sphingomonadales</taxon>
        <taxon>Sphingomonadaceae</taxon>
        <taxon>Sphingobium</taxon>
    </lineage>
</organism>
<dbReference type="PANTHER" id="PTHR21248:SF22">
    <property type="entry name" value="PHOSPHOLIPASE D"/>
    <property type="match status" value="1"/>
</dbReference>
<dbReference type="InterPro" id="IPR001736">
    <property type="entry name" value="PLipase_D/transphosphatidylase"/>
</dbReference>
<feature type="transmembrane region" description="Helical" evidence="12">
    <location>
        <begin position="12"/>
        <end position="30"/>
    </location>
</feature>
<dbReference type="EMBL" id="JGVR01000001">
    <property type="protein sequence ID" value="KEZ21605.1"/>
    <property type="molecule type" value="Genomic_DNA"/>
</dbReference>
<evidence type="ECO:0000256" key="5">
    <source>
        <dbReference type="ARBA" id="ARBA00022525"/>
    </source>
</evidence>
<evidence type="ECO:0000313" key="15">
    <source>
        <dbReference type="Proteomes" id="UP000028534"/>
    </source>
</evidence>
<dbReference type="NCBIfam" id="TIGR04265">
    <property type="entry name" value="bac_cardiolipin"/>
    <property type="match status" value="1"/>
</dbReference>
<comment type="caution">
    <text evidence="14">The sequence shown here is derived from an EMBL/GenBank/DDBJ whole genome shotgun (WGS) entry which is preliminary data.</text>
</comment>
<dbReference type="Gene3D" id="3.30.870.10">
    <property type="entry name" value="Endonuclease Chain A"/>
    <property type="match status" value="2"/>
</dbReference>
<name>A0A084EUG3_SPHYA</name>
<evidence type="ECO:0000256" key="9">
    <source>
        <dbReference type="ARBA" id="ARBA00022989"/>
    </source>
</evidence>
<evidence type="ECO:0000256" key="8">
    <source>
        <dbReference type="ARBA" id="ARBA00022737"/>
    </source>
</evidence>
<dbReference type="GO" id="GO:0008808">
    <property type="term" value="F:cardiolipin synthase activity"/>
    <property type="evidence" value="ECO:0007669"/>
    <property type="project" value="UniProtKB-UniRule"/>
</dbReference>
<keyword evidence="4" id="KW-1003">Cell membrane</keyword>
<dbReference type="SUPFAM" id="SSF56024">
    <property type="entry name" value="Phospholipase D/nuclease"/>
    <property type="match status" value="2"/>
</dbReference>
<evidence type="ECO:0000256" key="6">
    <source>
        <dbReference type="ARBA" id="ARBA00022679"/>
    </source>
</evidence>
<evidence type="ECO:0000256" key="2">
    <source>
        <dbReference type="ARBA" id="ARBA00004236"/>
    </source>
</evidence>
<feature type="domain" description="PLD phosphodiesterase" evidence="13">
    <location>
        <begin position="213"/>
        <end position="240"/>
    </location>
</feature>
<evidence type="ECO:0000256" key="11">
    <source>
        <dbReference type="NCBIfam" id="TIGR04265"/>
    </source>
</evidence>
<dbReference type="eggNOG" id="COG1502">
    <property type="taxonomic scope" value="Bacteria"/>
</dbReference>
<dbReference type="EC" id="2.7.8.-" evidence="11"/>
<comment type="function">
    <text evidence="1">Could be a virulence factor.</text>
</comment>
<evidence type="ECO:0000256" key="12">
    <source>
        <dbReference type="SAM" id="Phobius"/>
    </source>
</evidence>
<evidence type="ECO:0000256" key="4">
    <source>
        <dbReference type="ARBA" id="ARBA00022475"/>
    </source>
</evidence>
<proteinExistence type="predicted"/>
<evidence type="ECO:0000256" key="7">
    <source>
        <dbReference type="ARBA" id="ARBA00022692"/>
    </source>
</evidence>
<feature type="transmembrane region" description="Helical" evidence="12">
    <location>
        <begin position="39"/>
        <end position="58"/>
    </location>
</feature>
<dbReference type="InterPro" id="IPR025202">
    <property type="entry name" value="PLD-like_dom"/>
</dbReference>
<evidence type="ECO:0000256" key="3">
    <source>
        <dbReference type="ARBA" id="ARBA00004613"/>
    </source>
</evidence>
<evidence type="ECO:0000313" key="14">
    <source>
        <dbReference type="EMBL" id="KEZ21605.1"/>
    </source>
</evidence>
<evidence type="ECO:0000259" key="13">
    <source>
        <dbReference type="PROSITE" id="PS50035"/>
    </source>
</evidence>
<dbReference type="RefSeq" id="WP_037516210.1">
    <property type="nucleotide sequence ID" value="NZ_JGVR01000001.1"/>
</dbReference>
<evidence type="ECO:0000256" key="10">
    <source>
        <dbReference type="ARBA" id="ARBA00023136"/>
    </source>
</evidence>
<dbReference type="Pfam" id="PF13091">
    <property type="entry name" value="PLDc_2"/>
    <property type="match status" value="2"/>
</dbReference>
<keyword evidence="7 12" id="KW-0812">Transmembrane</keyword>
<dbReference type="STRING" id="13690.AX777_06795"/>
<dbReference type="AlphaFoldDB" id="A0A084EUG3"/>
<accession>A0A084EUG3</accession>
<keyword evidence="6" id="KW-0808">Transferase</keyword>
<keyword evidence="9 12" id="KW-1133">Transmembrane helix</keyword>
<gene>
    <name evidence="14" type="ORF">CP98_00283</name>
</gene>
<reference evidence="14 15" key="1">
    <citation type="submission" date="2014-03" db="EMBL/GenBank/DDBJ databases">
        <title>Genome sequence of Sphingobium yanoikuyae B1.</title>
        <authorList>
            <person name="Gan H.M."/>
            <person name="Gan H.Y."/>
            <person name="Savka M.A."/>
        </authorList>
    </citation>
    <scope>NUCLEOTIDE SEQUENCE [LARGE SCALE GENOMIC DNA]</scope>
    <source>
        <strain evidence="14 15">B1</strain>
    </source>
</reference>
<protein>
    <recommendedName>
        <fullName evidence="11">Cardiolipin synthase</fullName>
        <ecNumber evidence="11">2.7.8.-</ecNumber>
    </recommendedName>
</protein>
<sequence>MVNLPDSDFGLFYYCLEWAIRIGALIAVPFRRSAAATRAWLLLIFFLPVPGLILFWIIGSPRFPEWRRARFGELDPWFGGIAARLLPHAPSPDPDRAPIVDLAAKLGKMPATGDNRVDLIFDYIVAIDRLVADINAARQSVRILVYIFADDAVGRRVADALGAAVKRGVTVQVMYDPVGSRPWRKGMEAMLRAAGVELCAALPFRWIRGRTRRDMRNHRKLFVIDGVIGHVGSQNIVARDFKPGIVNQELVARVTGPVVAELEALVRADWYMETHRLPDGPVVIPEPAGDAVAQLLPSGSNYPLEGFKTLLVWQLHQARSHVMLVTPYFIPDDDLVDAMRTAVVRGVKVDLIVSKPVDQWLVHAAQASYYAELMAAGIGIHAHRPEFVHAKTVSIDGRLAVVGSSNVDMRSFELNEEASLLIYDAETVAAVELVQRRFMARAETLDRETWRARPLYRKVAENVARMVGSLL</sequence>
<keyword evidence="5" id="KW-0964">Secreted</keyword>
<keyword evidence="8" id="KW-0677">Repeat</keyword>
<dbReference type="GO" id="GO:0005576">
    <property type="term" value="C:extracellular region"/>
    <property type="evidence" value="ECO:0007669"/>
    <property type="project" value="UniProtKB-SubCell"/>
</dbReference>
<dbReference type="PANTHER" id="PTHR21248">
    <property type="entry name" value="CARDIOLIPIN SYNTHASE"/>
    <property type="match status" value="1"/>
</dbReference>
<dbReference type="PATRIC" id="fig|13690.10.peg.291"/>
<comment type="subcellular location">
    <subcellularLocation>
        <location evidence="2">Cell membrane</location>
    </subcellularLocation>
    <subcellularLocation>
        <location evidence="3">Secreted</location>
    </subcellularLocation>
</comment>
<evidence type="ECO:0000256" key="1">
    <source>
        <dbReference type="ARBA" id="ARBA00003145"/>
    </source>
</evidence>
<dbReference type="Proteomes" id="UP000028534">
    <property type="component" value="Unassembled WGS sequence"/>
</dbReference>
<dbReference type="PROSITE" id="PS50035">
    <property type="entry name" value="PLD"/>
    <property type="match status" value="2"/>
</dbReference>
<feature type="domain" description="PLD phosphodiesterase" evidence="13">
    <location>
        <begin position="384"/>
        <end position="411"/>
    </location>
</feature>
<dbReference type="GO" id="GO:0005886">
    <property type="term" value="C:plasma membrane"/>
    <property type="evidence" value="ECO:0007669"/>
    <property type="project" value="UniProtKB-SubCell"/>
</dbReference>
<dbReference type="GO" id="GO:0032049">
    <property type="term" value="P:cardiolipin biosynthetic process"/>
    <property type="evidence" value="ECO:0007669"/>
    <property type="project" value="UniProtKB-UniRule"/>
</dbReference>
<dbReference type="SMART" id="SM00155">
    <property type="entry name" value="PLDc"/>
    <property type="match status" value="2"/>
</dbReference>
<keyword evidence="10 12" id="KW-0472">Membrane</keyword>
<dbReference type="InterPro" id="IPR022924">
    <property type="entry name" value="Cardiolipin_synthase"/>
</dbReference>